<feature type="transmembrane region" description="Helical" evidence="1">
    <location>
        <begin position="167"/>
        <end position="184"/>
    </location>
</feature>
<dbReference type="Pfam" id="PF01757">
    <property type="entry name" value="Acyl_transf_3"/>
    <property type="match status" value="1"/>
</dbReference>
<accession>A0ABS3M8G2</accession>
<keyword evidence="3" id="KW-0808">Transferase</keyword>
<organism evidence="3 4">
    <name type="scientific">Prevotella illustrans</name>
    <dbReference type="NCBI Taxonomy" id="2800387"/>
    <lineage>
        <taxon>Bacteria</taxon>
        <taxon>Pseudomonadati</taxon>
        <taxon>Bacteroidota</taxon>
        <taxon>Bacteroidia</taxon>
        <taxon>Bacteroidales</taxon>
        <taxon>Prevotellaceae</taxon>
        <taxon>Prevotella</taxon>
    </lineage>
</organism>
<keyword evidence="1" id="KW-0472">Membrane</keyword>
<feature type="transmembrane region" description="Helical" evidence="1">
    <location>
        <begin position="246"/>
        <end position="263"/>
    </location>
</feature>
<evidence type="ECO:0000259" key="2">
    <source>
        <dbReference type="Pfam" id="PF01757"/>
    </source>
</evidence>
<dbReference type="InterPro" id="IPR002656">
    <property type="entry name" value="Acyl_transf_3_dom"/>
</dbReference>
<evidence type="ECO:0000313" key="3">
    <source>
        <dbReference type="EMBL" id="MBO1364477.1"/>
    </source>
</evidence>
<dbReference type="GO" id="GO:0016746">
    <property type="term" value="F:acyltransferase activity"/>
    <property type="evidence" value="ECO:0007669"/>
    <property type="project" value="UniProtKB-KW"/>
</dbReference>
<keyword evidence="1" id="KW-0812">Transmembrane</keyword>
<comment type="caution">
    <text evidence="3">The sequence shown here is derived from an EMBL/GenBank/DDBJ whole genome shotgun (WGS) entry which is preliminary data.</text>
</comment>
<sequence>MNQPLLSRTECDILRGIAILGIFLHNYCHWLNPIVKENEYQFFRHNADGFIRALTSPDLNLPLHLLSFLGHYGVPIFLFLSAYGLEMKYGTPQHPTTDNRHPSPLAFISRHYLKLFKMMIVGFVAFTMTDYITRGPHHYALLDIVAMLGMFNNLLPDPDKIIWPGPYWFFGLMLQLYIVYRLLLYRRSWRWTAALMIVCLVVQLFLAPESEALNRYRYNFMGGMLPFGLGLLYARFGRRLPPQANLNLFVVSSALIIVCSLNYYTWTLVPLFVCSGSIGLAKIITKISQKPLGKQLNDFFKWIGIISPALFVCHPITRKIFIPVSRGGDIYAGLALYVTASLLLAAIWPAIMKRKAKE</sequence>
<dbReference type="Proteomes" id="UP000664265">
    <property type="component" value="Unassembled WGS sequence"/>
</dbReference>
<feature type="transmembrane region" description="Helical" evidence="1">
    <location>
        <begin position="191"/>
        <end position="210"/>
    </location>
</feature>
<feature type="transmembrane region" description="Helical" evidence="1">
    <location>
        <begin position="216"/>
        <end position="234"/>
    </location>
</feature>
<feature type="transmembrane region" description="Helical" evidence="1">
    <location>
        <begin position="61"/>
        <end position="85"/>
    </location>
</feature>
<protein>
    <submittedName>
        <fullName evidence="3">Acyltransferase</fullName>
    </submittedName>
</protein>
<evidence type="ECO:0000256" key="1">
    <source>
        <dbReference type="SAM" id="Phobius"/>
    </source>
</evidence>
<keyword evidence="4" id="KW-1185">Reference proteome</keyword>
<dbReference type="EMBL" id="JAERMS010000068">
    <property type="protein sequence ID" value="MBO1364477.1"/>
    <property type="molecule type" value="Genomic_DNA"/>
</dbReference>
<feature type="domain" description="Acyltransferase 3" evidence="2">
    <location>
        <begin position="12"/>
        <end position="349"/>
    </location>
</feature>
<name>A0ABS3M8G2_9BACT</name>
<keyword evidence="3" id="KW-0012">Acyltransferase</keyword>
<gene>
    <name evidence="3" type="ORF">JHU38_12020</name>
</gene>
<evidence type="ECO:0000313" key="4">
    <source>
        <dbReference type="Proteomes" id="UP000664265"/>
    </source>
</evidence>
<keyword evidence="1" id="KW-1133">Transmembrane helix</keyword>
<feature type="transmembrane region" description="Helical" evidence="1">
    <location>
        <begin position="330"/>
        <end position="351"/>
    </location>
</feature>
<reference evidence="3 4" key="1">
    <citation type="submission" date="2021-01" db="EMBL/GenBank/DDBJ databases">
        <title>Prevotella A2931 sp. nov.</title>
        <authorList>
            <person name="Buhl M."/>
            <person name="Oberhettinger P."/>
        </authorList>
    </citation>
    <scope>NUCLEOTIDE SEQUENCE [LARGE SCALE GENOMIC DNA]</scope>
    <source>
        <strain evidence="3 4">A2931</strain>
    </source>
</reference>
<proteinExistence type="predicted"/>